<dbReference type="PANTHER" id="PTHR42887:SF2">
    <property type="entry name" value="OS12G0638800 PROTEIN"/>
    <property type="match status" value="1"/>
</dbReference>
<dbReference type="SUPFAM" id="SSF160996">
    <property type="entry name" value="HI0933 insert domain-like"/>
    <property type="match status" value="1"/>
</dbReference>
<dbReference type="InterPro" id="IPR023166">
    <property type="entry name" value="BaiN-like_dom_sf"/>
</dbReference>
<dbReference type="Proteomes" id="UP000664399">
    <property type="component" value="Unassembled WGS sequence"/>
</dbReference>
<comment type="caution">
    <text evidence="6">The sequence shown here is derived from an EMBL/GenBank/DDBJ whole genome shotgun (WGS) entry which is preliminary data.</text>
</comment>
<accession>A0ABS3LI46</accession>
<evidence type="ECO:0000313" key="6">
    <source>
        <dbReference type="EMBL" id="MBO1327274.1"/>
    </source>
</evidence>
<comment type="cofactor">
    <cofactor evidence="1">
        <name>FAD</name>
        <dbReference type="ChEBI" id="CHEBI:57692"/>
    </cofactor>
</comment>
<name>A0ABS3LI46_9PROT</name>
<organism evidence="6 7">
    <name type="scientific">Acetobacter suratthaniensis</name>
    <dbReference type="NCBI Taxonomy" id="1502841"/>
    <lineage>
        <taxon>Bacteria</taxon>
        <taxon>Pseudomonadati</taxon>
        <taxon>Pseudomonadota</taxon>
        <taxon>Alphaproteobacteria</taxon>
        <taxon>Acetobacterales</taxon>
        <taxon>Acetobacteraceae</taxon>
        <taxon>Acetobacter</taxon>
    </lineage>
</organism>
<evidence type="ECO:0000256" key="1">
    <source>
        <dbReference type="ARBA" id="ARBA00001974"/>
    </source>
</evidence>
<dbReference type="NCBIfam" id="TIGR00275">
    <property type="entry name" value="aminoacetone oxidase family FAD-binding enzyme"/>
    <property type="match status" value="1"/>
</dbReference>
<dbReference type="InterPro" id="IPR004792">
    <property type="entry name" value="BaiN-like"/>
</dbReference>
<evidence type="ECO:0000256" key="2">
    <source>
        <dbReference type="ARBA" id="ARBA00022630"/>
    </source>
</evidence>
<evidence type="ECO:0000259" key="4">
    <source>
        <dbReference type="Pfam" id="PF03486"/>
    </source>
</evidence>
<feature type="domain" description="RsdA/BaiN/AoA(So)-like Rossmann fold-like" evidence="4">
    <location>
        <begin position="13"/>
        <end position="401"/>
    </location>
</feature>
<protein>
    <submittedName>
        <fullName evidence="6">NAD(P)/FAD-dependent oxidoreductase</fullName>
    </submittedName>
</protein>
<evidence type="ECO:0000256" key="3">
    <source>
        <dbReference type="ARBA" id="ARBA00022827"/>
    </source>
</evidence>
<dbReference type="InterPro" id="IPR055178">
    <property type="entry name" value="RsdA/BaiN/AoA(So)-like_dom"/>
</dbReference>
<sequence length="407" mass="43023">MNGLSGAAAAVQDVVVVGGGAAGLMTALVAGRRGLRVSVLEHGPEVGRKILISGGGRCNFTNTDMRAERFLSNNRHFVKSAISRYRPEHFLAMLGRHGIAWHEKKLGQLFCDHSASDIVQMLLDECRAAHVRILTGVRVSGVSKADHFTVQTSAGTLHARSLVLASGGLSIPKLGASSFAYDVARQFGLPVVKPEPALVPLVFGHEEDAWLRTLAGASLPVRAACGKVAFEEALMFTHRGLSGPALLQISSFWREGQALSLDLVPGQDMAAALAGLKKSGVRTQAPATLGRWMPHRLAQALSARYLPEKLHGRPLAEWADKDVAALARHISHMALTPTGTEGFAKAEVTRGGVDTCALSSRTMEATTVPGLYVVGEAVDVTGWLGGYNFHWAWASGHAAGEAVAAAA</sequence>
<dbReference type="PANTHER" id="PTHR42887">
    <property type="entry name" value="OS12G0638800 PROTEIN"/>
    <property type="match status" value="1"/>
</dbReference>
<dbReference type="Pfam" id="PF03486">
    <property type="entry name" value="HI0933_like"/>
    <property type="match status" value="1"/>
</dbReference>
<dbReference type="Gene3D" id="3.50.50.60">
    <property type="entry name" value="FAD/NAD(P)-binding domain"/>
    <property type="match status" value="1"/>
</dbReference>
<dbReference type="InterPro" id="IPR057661">
    <property type="entry name" value="RsdA/BaiN/AoA(So)_Rossmann"/>
</dbReference>
<dbReference type="InterPro" id="IPR036188">
    <property type="entry name" value="FAD/NAD-bd_sf"/>
</dbReference>
<dbReference type="PRINTS" id="PR00411">
    <property type="entry name" value="PNDRDTASEI"/>
</dbReference>
<dbReference type="SUPFAM" id="SSF51905">
    <property type="entry name" value="FAD/NAD(P)-binding domain"/>
    <property type="match status" value="1"/>
</dbReference>
<keyword evidence="2" id="KW-0285">Flavoprotein</keyword>
<keyword evidence="3" id="KW-0274">FAD</keyword>
<gene>
    <name evidence="6" type="ORF">J2D75_02125</name>
</gene>
<proteinExistence type="predicted"/>
<dbReference type="Pfam" id="PF22780">
    <property type="entry name" value="HI0933_like_1st"/>
    <property type="match status" value="1"/>
</dbReference>
<dbReference type="PRINTS" id="PR00368">
    <property type="entry name" value="FADPNR"/>
</dbReference>
<feature type="domain" description="RsdA/BaiN/AoA(So)-like insert" evidence="5">
    <location>
        <begin position="195"/>
        <end position="348"/>
    </location>
</feature>
<keyword evidence="7" id="KW-1185">Reference proteome</keyword>
<reference evidence="6 7" key="1">
    <citation type="submission" date="2021-03" db="EMBL/GenBank/DDBJ databases">
        <title>The complete genome sequence of Acetobacter suratthaniensis TBRC 1719.</title>
        <authorList>
            <person name="Charoenyingcharoen P."/>
            <person name="Yukphan P."/>
        </authorList>
    </citation>
    <scope>NUCLEOTIDE SEQUENCE [LARGE SCALE GENOMIC DNA]</scope>
    <source>
        <strain evidence="6 7">TBRC 1719</strain>
    </source>
</reference>
<dbReference type="Gene3D" id="1.10.8.260">
    <property type="entry name" value="HI0933 insert domain-like"/>
    <property type="match status" value="1"/>
</dbReference>
<dbReference type="EMBL" id="JAFVMG010000001">
    <property type="protein sequence ID" value="MBO1327274.1"/>
    <property type="molecule type" value="Genomic_DNA"/>
</dbReference>
<dbReference type="RefSeq" id="WP_207852253.1">
    <property type="nucleotide sequence ID" value="NZ_JAFVMG010000001.1"/>
</dbReference>
<dbReference type="Gene3D" id="2.40.30.10">
    <property type="entry name" value="Translation factors"/>
    <property type="match status" value="1"/>
</dbReference>
<evidence type="ECO:0000313" key="7">
    <source>
        <dbReference type="Proteomes" id="UP000664399"/>
    </source>
</evidence>
<evidence type="ECO:0000259" key="5">
    <source>
        <dbReference type="Pfam" id="PF22780"/>
    </source>
</evidence>